<feature type="domain" description="Helix-turn-helix" evidence="1">
    <location>
        <begin position="22"/>
        <end position="72"/>
    </location>
</feature>
<gene>
    <name evidence="2" type="ORF">HF841_07860</name>
</gene>
<reference evidence="2 3" key="1">
    <citation type="submission" date="2020-04" db="EMBL/GenBank/DDBJ databases">
        <authorList>
            <person name="Hitch T.C.A."/>
            <person name="Wylensek D."/>
            <person name="Clavel T."/>
        </authorList>
    </citation>
    <scope>NUCLEOTIDE SEQUENCE [LARGE SCALE GENOMIC DNA]</scope>
    <source>
        <strain evidence="2 3">WCA3-601-WT-5E</strain>
    </source>
</reference>
<comment type="caution">
    <text evidence="2">The sequence shown here is derived from an EMBL/GenBank/DDBJ whole genome shotgun (WGS) entry which is preliminary data.</text>
</comment>
<proteinExistence type="predicted"/>
<dbReference type="AlphaFoldDB" id="A0A7X9SB19"/>
<accession>A0A7X9SB19</accession>
<evidence type="ECO:0000313" key="2">
    <source>
        <dbReference type="EMBL" id="NME85935.1"/>
    </source>
</evidence>
<dbReference type="Proteomes" id="UP000520291">
    <property type="component" value="Unassembled WGS sequence"/>
</dbReference>
<organism evidence="2 3">
    <name type="scientific">Bacteroides eggerthii</name>
    <dbReference type="NCBI Taxonomy" id="28111"/>
    <lineage>
        <taxon>Bacteria</taxon>
        <taxon>Pseudomonadati</taxon>
        <taxon>Bacteroidota</taxon>
        <taxon>Bacteroidia</taxon>
        <taxon>Bacteroidales</taxon>
        <taxon>Bacteroidaceae</taxon>
        <taxon>Bacteroides</taxon>
    </lineage>
</organism>
<dbReference type="Pfam" id="PF12728">
    <property type="entry name" value="HTH_17"/>
    <property type="match status" value="1"/>
</dbReference>
<protein>
    <submittedName>
        <fullName evidence="2">Helix-turn-helix domain-containing protein</fullName>
    </submittedName>
</protein>
<name>A0A7X9SB19_9BACE</name>
<dbReference type="InterPro" id="IPR041657">
    <property type="entry name" value="HTH_17"/>
</dbReference>
<dbReference type="GO" id="GO:0003677">
    <property type="term" value="F:DNA binding"/>
    <property type="evidence" value="ECO:0007669"/>
    <property type="project" value="InterPro"/>
</dbReference>
<evidence type="ECO:0000313" key="3">
    <source>
        <dbReference type="Proteomes" id="UP000520291"/>
    </source>
</evidence>
<dbReference type="EMBL" id="JABAGL010000009">
    <property type="protein sequence ID" value="NME85935.1"/>
    <property type="molecule type" value="Genomic_DNA"/>
</dbReference>
<evidence type="ECO:0000259" key="1">
    <source>
        <dbReference type="Pfam" id="PF12728"/>
    </source>
</evidence>
<dbReference type="InterPro" id="IPR010093">
    <property type="entry name" value="SinI_DNA-bd"/>
</dbReference>
<sequence length="90" mass="10611">MYKLLEKCMNVNESSDSDIIGIDEVCEMTGMSKYTVYKKTSNKEIPFYKSTLGKRSVLRFVRSEIRTWMLRHRIGTVDEFLEEQDGVYNK</sequence>
<dbReference type="NCBIfam" id="TIGR01764">
    <property type="entry name" value="excise"/>
    <property type="match status" value="1"/>
</dbReference>